<keyword evidence="3" id="KW-1185">Reference proteome</keyword>
<dbReference type="PANTHER" id="PTHR34724">
    <property type="entry name" value="OS12G0596101 PROTEIN"/>
    <property type="match status" value="1"/>
</dbReference>
<keyword evidence="1" id="KW-0812">Transmembrane</keyword>
<reference evidence="2" key="1">
    <citation type="submission" date="2022-08" db="EMBL/GenBank/DDBJ databases">
        <authorList>
            <person name="Kallberg Y."/>
            <person name="Tangrot J."/>
            <person name="Rosling A."/>
        </authorList>
    </citation>
    <scope>NUCLEOTIDE SEQUENCE</scope>
    <source>
        <strain evidence="2">Wild A</strain>
    </source>
</reference>
<dbReference type="Proteomes" id="UP001153678">
    <property type="component" value="Unassembled WGS sequence"/>
</dbReference>
<keyword evidence="1" id="KW-1133">Transmembrane helix</keyword>
<organism evidence="2 3">
    <name type="scientific">Funneliformis geosporum</name>
    <dbReference type="NCBI Taxonomy" id="1117311"/>
    <lineage>
        <taxon>Eukaryota</taxon>
        <taxon>Fungi</taxon>
        <taxon>Fungi incertae sedis</taxon>
        <taxon>Mucoromycota</taxon>
        <taxon>Glomeromycotina</taxon>
        <taxon>Glomeromycetes</taxon>
        <taxon>Glomerales</taxon>
        <taxon>Glomeraceae</taxon>
        <taxon>Funneliformis</taxon>
    </lineage>
</organism>
<evidence type="ECO:0000256" key="1">
    <source>
        <dbReference type="SAM" id="Phobius"/>
    </source>
</evidence>
<keyword evidence="1" id="KW-0472">Membrane</keyword>
<evidence type="ECO:0000313" key="3">
    <source>
        <dbReference type="Proteomes" id="UP001153678"/>
    </source>
</evidence>
<dbReference type="PANTHER" id="PTHR34724:SF2">
    <property type="entry name" value="OS12G0596101 PROTEIN"/>
    <property type="match status" value="1"/>
</dbReference>
<name>A0A9W4SAK6_9GLOM</name>
<proteinExistence type="predicted"/>
<dbReference type="EMBL" id="CAMKVN010000032">
    <property type="protein sequence ID" value="CAI2162315.1"/>
    <property type="molecule type" value="Genomic_DNA"/>
</dbReference>
<sequence length="73" mass="8475">MCFQVTCPTCQKSTWRGCGKHIDSVMNKIPVEERCTCKREERKEKPGTPMDLDVKTVALLLGLLITTYWWLAW</sequence>
<comment type="caution">
    <text evidence="2">The sequence shown here is derived from an EMBL/GenBank/DDBJ whole genome shotgun (WGS) entry which is preliminary data.</text>
</comment>
<accession>A0A9W4SAK6</accession>
<gene>
    <name evidence="2" type="ORF">FWILDA_LOCUS495</name>
</gene>
<evidence type="ECO:0000313" key="2">
    <source>
        <dbReference type="EMBL" id="CAI2162315.1"/>
    </source>
</evidence>
<feature type="transmembrane region" description="Helical" evidence="1">
    <location>
        <begin position="52"/>
        <end position="71"/>
    </location>
</feature>
<protein>
    <submittedName>
        <fullName evidence="2">6589_t:CDS:1</fullName>
    </submittedName>
</protein>
<dbReference type="OrthoDB" id="88410at2759"/>
<dbReference type="AlphaFoldDB" id="A0A9W4SAK6"/>